<dbReference type="InterPro" id="IPR000795">
    <property type="entry name" value="T_Tr_GTP-bd_dom"/>
</dbReference>
<dbReference type="PROSITE" id="PS51722">
    <property type="entry name" value="G_TR_2"/>
    <property type="match status" value="1"/>
</dbReference>
<evidence type="ECO:0000256" key="2">
    <source>
        <dbReference type="ARBA" id="ARBA00007249"/>
    </source>
</evidence>
<dbReference type="FunFam" id="2.40.30.10:FF:000070">
    <property type="entry name" value="Translation elongation factor EF-1 subunit"/>
    <property type="match status" value="1"/>
</dbReference>
<evidence type="ECO:0000256" key="7">
    <source>
        <dbReference type="ARBA" id="ARBA00023134"/>
    </source>
</evidence>
<keyword evidence="6" id="KW-0648">Protein biosynthesis</keyword>
<dbReference type="Pfam" id="PF00009">
    <property type="entry name" value="GTP_EFTU"/>
    <property type="match status" value="1"/>
</dbReference>
<dbReference type="InterPro" id="IPR031157">
    <property type="entry name" value="G_TR_CS"/>
</dbReference>
<evidence type="ECO:0000256" key="8">
    <source>
        <dbReference type="ARBA" id="ARBA00049117"/>
    </source>
</evidence>
<dbReference type="InterPro" id="IPR054696">
    <property type="entry name" value="GTP-eEF1A_C"/>
</dbReference>
<dbReference type="InterPro" id="IPR027417">
    <property type="entry name" value="P-loop_NTPase"/>
</dbReference>
<dbReference type="GO" id="GO:0005525">
    <property type="term" value="F:GTP binding"/>
    <property type="evidence" value="ECO:0007669"/>
    <property type="project" value="UniProtKB-KW"/>
</dbReference>
<feature type="region of interest" description="Disordered" evidence="9">
    <location>
        <begin position="57"/>
        <end position="84"/>
    </location>
</feature>
<evidence type="ECO:0000256" key="6">
    <source>
        <dbReference type="ARBA" id="ARBA00022917"/>
    </source>
</evidence>
<dbReference type="SUPFAM" id="SSF52540">
    <property type="entry name" value="P-loop containing nucleoside triphosphate hydrolases"/>
    <property type="match status" value="1"/>
</dbReference>
<dbReference type="GO" id="GO:0005737">
    <property type="term" value="C:cytoplasm"/>
    <property type="evidence" value="ECO:0007669"/>
    <property type="project" value="UniProtKB-SubCell"/>
</dbReference>
<feature type="region of interest" description="Disordered" evidence="9">
    <location>
        <begin position="14"/>
        <end position="43"/>
    </location>
</feature>
<dbReference type="Proteomes" id="UP001430356">
    <property type="component" value="Unassembled WGS sequence"/>
</dbReference>
<sequence>MNRHNKFYAEVAGELEGDDYDYDDNDDYNYDEEYDEEEEAGEYDDVTAATATAAPARMTATSGKTTTASAASAASAARANPYTTIAPQSDGDYELLDMTLPQVHASWKANAPTKLPLTESEAVAALRASNYDVGPAILQLKAKRDEERSRRGGGAGVLRVAAASGPPRQVSATVPPVTSSLPRGGTAAAAASDEDEDESAAPSPNSGRTTVTLRGSKGTSQRRTKQMLEMEPDAEKPDCTFVIAGHVDAGKSTTLGHLLLLLGRVSSEDVERNEKAGRAQHKESFKYAWLLDQSEEERRRGVTIDSGSFCFETPHRRVHILDAPGHKDFVLSMISSATQADAALLVVTAATSEFETGLQHGTKSHLLVLKTLGVGSIVVAVNKMDSVDYSQDRYDYVVRELQLLLKQTRIAEEAVIGFCPVSGMAGTNITRRDTAATPWYDGPCLIEMIDRCPLESRLLSNPLRLSLQDVQGGTVYAKVESGKLFTGDTVQFVPSDVRITIKSIQKPTVAGPVLVAFSGETVEVNTSSSVTGLYPGCVGCEPNSLIRSSTDFEAQVQTFRTLTRSILPGASFTIIVHALAVRVQVVALISKMDSKTGSWSKGMVKCVPPATQALVLFRTETAIALEPAAECRALGRFVLQQDGETVAGGLVTRVVSAL</sequence>
<dbReference type="InterPro" id="IPR050100">
    <property type="entry name" value="TRAFAC_GTPase_members"/>
</dbReference>
<dbReference type="SUPFAM" id="SSF50447">
    <property type="entry name" value="Translation proteins"/>
    <property type="match status" value="1"/>
</dbReference>
<feature type="region of interest" description="Disordered" evidence="9">
    <location>
        <begin position="159"/>
        <end position="233"/>
    </location>
</feature>
<evidence type="ECO:0000256" key="4">
    <source>
        <dbReference type="ARBA" id="ARBA00022741"/>
    </source>
</evidence>
<evidence type="ECO:0000313" key="11">
    <source>
        <dbReference type="EMBL" id="KAK7200848.1"/>
    </source>
</evidence>
<name>A0AAW0F3M8_9TRYP</name>
<dbReference type="Gene3D" id="3.40.50.300">
    <property type="entry name" value="P-loop containing nucleotide triphosphate hydrolases"/>
    <property type="match status" value="1"/>
</dbReference>
<feature type="compositionally biased region" description="Polar residues" evidence="9">
    <location>
        <begin position="205"/>
        <end position="219"/>
    </location>
</feature>
<feature type="compositionally biased region" description="Low complexity" evidence="9">
    <location>
        <begin position="57"/>
        <end position="79"/>
    </location>
</feature>
<evidence type="ECO:0000256" key="5">
    <source>
        <dbReference type="ARBA" id="ARBA00022801"/>
    </source>
</evidence>
<dbReference type="Pfam" id="PF22594">
    <property type="entry name" value="GTP-eEF1A_C"/>
    <property type="match status" value="1"/>
</dbReference>
<dbReference type="InterPro" id="IPR009000">
    <property type="entry name" value="Transl_B-barrel_sf"/>
</dbReference>
<evidence type="ECO:0000256" key="9">
    <source>
        <dbReference type="SAM" id="MobiDB-lite"/>
    </source>
</evidence>
<dbReference type="InterPro" id="IPR009001">
    <property type="entry name" value="Transl_elong_EF1A/Init_IF2_C"/>
</dbReference>
<keyword evidence="7" id="KW-0342">GTP-binding</keyword>
<evidence type="ECO:0000313" key="12">
    <source>
        <dbReference type="Proteomes" id="UP001430356"/>
    </source>
</evidence>
<feature type="domain" description="Tr-type G" evidence="10">
    <location>
        <begin position="236"/>
        <end position="457"/>
    </location>
</feature>
<evidence type="ECO:0000259" key="10">
    <source>
        <dbReference type="PROSITE" id="PS51722"/>
    </source>
</evidence>
<keyword evidence="5" id="KW-0378">Hydrolase</keyword>
<protein>
    <submittedName>
        <fullName evidence="11">Elongation factor 1-alpha</fullName>
    </submittedName>
</protein>
<accession>A0AAW0F3M8</accession>
<evidence type="ECO:0000256" key="3">
    <source>
        <dbReference type="ARBA" id="ARBA00022490"/>
    </source>
</evidence>
<proteinExistence type="inferred from homology"/>
<comment type="subcellular location">
    <subcellularLocation>
        <location evidence="1">Cytoplasm</location>
    </subcellularLocation>
</comment>
<dbReference type="SUPFAM" id="SSF50465">
    <property type="entry name" value="EF-Tu/eEF-1alpha/eIF2-gamma C-terminal domain"/>
    <property type="match status" value="1"/>
</dbReference>
<dbReference type="PROSITE" id="PS00301">
    <property type="entry name" value="G_TR_1"/>
    <property type="match status" value="1"/>
</dbReference>
<gene>
    <name evidence="11" type="ORF">NESM_000143300</name>
</gene>
<keyword evidence="11" id="KW-0251">Elongation factor</keyword>
<dbReference type="AlphaFoldDB" id="A0AAW0F3M8"/>
<feature type="compositionally biased region" description="Polar residues" evidence="9">
    <location>
        <begin position="170"/>
        <end position="181"/>
    </location>
</feature>
<dbReference type="PANTHER" id="PTHR23115">
    <property type="entry name" value="TRANSLATION FACTOR"/>
    <property type="match status" value="1"/>
</dbReference>
<dbReference type="GO" id="GO:0003746">
    <property type="term" value="F:translation elongation factor activity"/>
    <property type="evidence" value="ECO:0007669"/>
    <property type="project" value="UniProtKB-KW"/>
</dbReference>
<dbReference type="EMBL" id="JAECZO010000009">
    <property type="protein sequence ID" value="KAK7200848.1"/>
    <property type="molecule type" value="Genomic_DNA"/>
</dbReference>
<keyword evidence="12" id="KW-1185">Reference proteome</keyword>
<comment type="caution">
    <text evidence="11">The sequence shown here is derived from an EMBL/GenBank/DDBJ whole genome shotgun (WGS) entry which is preliminary data.</text>
</comment>
<dbReference type="GO" id="GO:0003924">
    <property type="term" value="F:GTPase activity"/>
    <property type="evidence" value="ECO:0007669"/>
    <property type="project" value="InterPro"/>
</dbReference>
<evidence type="ECO:0000256" key="1">
    <source>
        <dbReference type="ARBA" id="ARBA00004496"/>
    </source>
</evidence>
<dbReference type="Gene3D" id="2.40.30.10">
    <property type="entry name" value="Translation factors"/>
    <property type="match status" value="2"/>
</dbReference>
<comment type="catalytic activity">
    <reaction evidence="8">
        <text>GTP + H2O = GDP + phosphate + H(+)</text>
        <dbReference type="Rhea" id="RHEA:19669"/>
        <dbReference type="ChEBI" id="CHEBI:15377"/>
        <dbReference type="ChEBI" id="CHEBI:15378"/>
        <dbReference type="ChEBI" id="CHEBI:37565"/>
        <dbReference type="ChEBI" id="CHEBI:43474"/>
        <dbReference type="ChEBI" id="CHEBI:58189"/>
    </reaction>
    <physiologicalReaction direction="left-to-right" evidence="8">
        <dbReference type="Rhea" id="RHEA:19670"/>
    </physiologicalReaction>
</comment>
<keyword evidence="4" id="KW-0547">Nucleotide-binding</keyword>
<comment type="similarity">
    <text evidence="2">Belongs to the TRAFAC class translation factor GTPase superfamily. Classic translation factor GTPase family. EF-Tu/EF-1A subfamily.</text>
</comment>
<reference evidence="11 12" key="1">
    <citation type="journal article" date="2021" name="MBio">
        <title>A New Model Trypanosomatid, Novymonas esmeraldas: Genomic Perception of Its 'Candidatus Pandoraea novymonadis' Endosymbiont.</title>
        <authorList>
            <person name="Zakharova A."/>
            <person name="Saura A."/>
            <person name="Butenko A."/>
            <person name="Podesvova L."/>
            <person name="Warmusova S."/>
            <person name="Kostygov A.Y."/>
            <person name="Nenarokova A."/>
            <person name="Lukes J."/>
            <person name="Opperdoes F.R."/>
            <person name="Yurchenko V."/>
        </authorList>
    </citation>
    <scope>NUCLEOTIDE SEQUENCE [LARGE SCALE GENOMIC DNA]</scope>
    <source>
        <strain evidence="11 12">E262AT.01</strain>
    </source>
</reference>
<dbReference type="FunFam" id="3.40.50.300:FF:000204">
    <property type="entry name" value="Translation elongation factor Tu"/>
    <property type="match status" value="1"/>
</dbReference>
<dbReference type="PRINTS" id="PR00315">
    <property type="entry name" value="ELONGATNFCT"/>
</dbReference>
<organism evidence="11 12">
    <name type="scientific">Novymonas esmeraldas</name>
    <dbReference type="NCBI Taxonomy" id="1808958"/>
    <lineage>
        <taxon>Eukaryota</taxon>
        <taxon>Discoba</taxon>
        <taxon>Euglenozoa</taxon>
        <taxon>Kinetoplastea</taxon>
        <taxon>Metakinetoplastina</taxon>
        <taxon>Trypanosomatida</taxon>
        <taxon>Trypanosomatidae</taxon>
        <taxon>Novymonas</taxon>
    </lineage>
</organism>
<keyword evidence="3" id="KW-0963">Cytoplasm</keyword>